<keyword evidence="2" id="KW-1185">Reference proteome</keyword>
<comment type="caution">
    <text evidence="1">The sequence shown here is derived from an EMBL/GenBank/DDBJ whole genome shotgun (WGS) entry which is preliminary data.</text>
</comment>
<proteinExistence type="predicted"/>
<protein>
    <submittedName>
        <fullName evidence="1">Uncharacterized protein</fullName>
    </submittedName>
</protein>
<reference evidence="1" key="1">
    <citation type="submission" date="2020-07" db="EMBL/GenBank/DDBJ databases">
        <title>Clarias magur genome sequencing, assembly and annotation.</title>
        <authorList>
            <person name="Kushwaha B."/>
            <person name="Kumar R."/>
            <person name="Das P."/>
            <person name="Joshi C.G."/>
            <person name="Kumar D."/>
            <person name="Nagpure N.S."/>
            <person name="Pandey M."/>
            <person name="Agarwal S."/>
            <person name="Srivastava S."/>
            <person name="Singh M."/>
            <person name="Sahoo L."/>
            <person name="Jayasankar P."/>
            <person name="Meher P.K."/>
            <person name="Koringa P.G."/>
            <person name="Iquebal M.A."/>
            <person name="Das S.P."/>
            <person name="Bit A."/>
            <person name="Patnaik S."/>
            <person name="Patel N."/>
            <person name="Shah T.M."/>
            <person name="Hinsu A."/>
            <person name="Jena J.K."/>
        </authorList>
    </citation>
    <scope>NUCLEOTIDE SEQUENCE</scope>
    <source>
        <strain evidence="1">CIFAMagur01</strain>
        <tissue evidence="1">Testis</tissue>
    </source>
</reference>
<organism evidence="1 2">
    <name type="scientific">Clarias magur</name>
    <name type="common">Asian catfish</name>
    <name type="synonym">Macropteronotus magur</name>
    <dbReference type="NCBI Taxonomy" id="1594786"/>
    <lineage>
        <taxon>Eukaryota</taxon>
        <taxon>Metazoa</taxon>
        <taxon>Chordata</taxon>
        <taxon>Craniata</taxon>
        <taxon>Vertebrata</taxon>
        <taxon>Euteleostomi</taxon>
        <taxon>Actinopterygii</taxon>
        <taxon>Neopterygii</taxon>
        <taxon>Teleostei</taxon>
        <taxon>Ostariophysi</taxon>
        <taxon>Siluriformes</taxon>
        <taxon>Clariidae</taxon>
        <taxon>Clarias</taxon>
    </lineage>
</organism>
<dbReference type="AlphaFoldDB" id="A0A8J4UMK8"/>
<evidence type="ECO:0000313" key="1">
    <source>
        <dbReference type="EMBL" id="KAF5905634.1"/>
    </source>
</evidence>
<gene>
    <name evidence="1" type="ORF">DAT39_004645</name>
</gene>
<evidence type="ECO:0000313" key="2">
    <source>
        <dbReference type="Proteomes" id="UP000727407"/>
    </source>
</evidence>
<feature type="non-terminal residue" evidence="1">
    <location>
        <position position="70"/>
    </location>
</feature>
<sequence>MIYELCSRSSAKCVMYDVFAARPPPAQPRTREMRITKPADSPGQAVRFVAVTGSLRLLVPLALMMPYRFH</sequence>
<name>A0A8J4UMK8_CLAMG</name>
<dbReference type="Proteomes" id="UP000727407">
    <property type="component" value="Unassembled WGS sequence"/>
</dbReference>
<accession>A0A8J4UMK8</accession>
<dbReference type="EMBL" id="QNUK01000042">
    <property type="protein sequence ID" value="KAF5905634.1"/>
    <property type="molecule type" value="Genomic_DNA"/>
</dbReference>